<reference evidence="1 2" key="1">
    <citation type="submission" date="2023-07" db="EMBL/GenBank/DDBJ databases">
        <title>Description of novel actinomycetes strains, isolated from tidal flat sediment.</title>
        <authorList>
            <person name="Lu C."/>
        </authorList>
    </citation>
    <scope>NUCLEOTIDE SEQUENCE [LARGE SCALE GENOMIC DNA]</scope>
    <source>
        <strain evidence="1 2">SYSU T00b441</strain>
    </source>
</reference>
<gene>
    <name evidence="1" type="ORF">Q6348_07595</name>
</gene>
<organism evidence="1 2">
    <name type="scientific">Actinotalea lenta</name>
    <dbReference type="NCBI Taxonomy" id="3064654"/>
    <lineage>
        <taxon>Bacteria</taxon>
        <taxon>Bacillati</taxon>
        <taxon>Actinomycetota</taxon>
        <taxon>Actinomycetes</taxon>
        <taxon>Micrococcales</taxon>
        <taxon>Cellulomonadaceae</taxon>
        <taxon>Actinotalea</taxon>
    </lineage>
</organism>
<sequence>MKFAGRPSWRASLDLPQHLHLAVFVRDAYRLAEHTDAPTPAMPGCLPRVPDLSTEPDAPTPDLADWASWWQEVLAADRAARSLQPQPGSPPDDFARAALQRHAIVDAPDFPSLAKRPELQRAAQVAFHPFRRWWNRGPDRPRSTGQLSVPGFKGELVDLIDPNPGPGIVNETVRRIEQDLGRHVAPFNVDIDLIGTDGPEILVQEDDYALVSSELISGPQRFSAWLEQMLLSLA</sequence>
<comment type="caution">
    <text evidence="1">The sequence shown here is derived from an EMBL/GenBank/DDBJ whole genome shotgun (WGS) entry which is preliminary data.</text>
</comment>
<dbReference type="EMBL" id="JAUQYP010000001">
    <property type="protein sequence ID" value="MDO8107060.1"/>
    <property type="molecule type" value="Genomic_DNA"/>
</dbReference>
<evidence type="ECO:0000313" key="1">
    <source>
        <dbReference type="EMBL" id="MDO8107060.1"/>
    </source>
</evidence>
<accession>A0ABT9D852</accession>
<evidence type="ECO:0008006" key="3">
    <source>
        <dbReference type="Google" id="ProtNLM"/>
    </source>
</evidence>
<protein>
    <recommendedName>
        <fullName evidence="3">Knr4/Smi1-like domain-containing protein</fullName>
    </recommendedName>
</protein>
<name>A0ABT9D852_9CELL</name>
<dbReference type="Proteomes" id="UP001232536">
    <property type="component" value="Unassembled WGS sequence"/>
</dbReference>
<evidence type="ECO:0000313" key="2">
    <source>
        <dbReference type="Proteomes" id="UP001232536"/>
    </source>
</evidence>
<dbReference type="RefSeq" id="WP_304600695.1">
    <property type="nucleotide sequence ID" value="NZ_JAUQYP010000001.1"/>
</dbReference>
<keyword evidence="2" id="KW-1185">Reference proteome</keyword>
<proteinExistence type="predicted"/>